<organism evidence="1">
    <name type="scientific">Cacopsylla melanoneura</name>
    <dbReference type="NCBI Taxonomy" id="428564"/>
    <lineage>
        <taxon>Eukaryota</taxon>
        <taxon>Metazoa</taxon>
        <taxon>Ecdysozoa</taxon>
        <taxon>Arthropoda</taxon>
        <taxon>Hexapoda</taxon>
        <taxon>Insecta</taxon>
        <taxon>Pterygota</taxon>
        <taxon>Neoptera</taxon>
        <taxon>Paraneoptera</taxon>
        <taxon>Hemiptera</taxon>
        <taxon>Sternorrhyncha</taxon>
        <taxon>Psylloidea</taxon>
        <taxon>Psyllidae</taxon>
        <taxon>Psyllinae</taxon>
        <taxon>Cacopsylla</taxon>
    </lineage>
</organism>
<evidence type="ECO:0000313" key="1">
    <source>
        <dbReference type="EMBL" id="CAG6776345.1"/>
    </source>
</evidence>
<dbReference type="EMBL" id="HBUF01601976">
    <property type="protein sequence ID" value="CAG6776345.1"/>
    <property type="molecule type" value="Transcribed_RNA"/>
</dbReference>
<name>A0A8D9B1A4_9HEMI</name>
<proteinExistence type="predicted"/>
<dbReference type="AlphaFoldDB" id="A0A8D9B1A4"/>
<accession>A0A8D9B1A4</accession>
<evidence type="ECO:0008006" key="2">
    <source>
        <dbReference type="Google" id="ProtNLM"/>
    </source>
</evidence>
<sequence>MSDRTKRRKLAKSIASIKEQLLSSASNSFNIVPEVQNSNITSETTRENVQSDIITPTTSMAEDISAFSSESESSYNSSDCETIETSPLSLQEELSNWSTKHNITQIATTKLLKILKPYHSSLPVDCRTLLNTPRSLNVQHCSGGSFIYFGLKENLLARMQSGLTKGSYPIISKIATQHNLLEERLLTITVNVDGLPIYKSSTKSFWPILCVLDQSVNKKPFIVGLFLGDAKPNNSNDFLQEFVNECSVLETNGLDLNNVKYFFRISCFIADAPARSFLKNIVSHNSFHGCEKCLQEGVHIEHRTVWLYKKNQTLRSDDAFRSVLYEDHQRSQTILGRLQVGLVTQVPLDYMHLVCLGVMKRLLRVWIENGPKTCKLNARIIELISERIHTINLDYFPSDFSRRPQSLKIFKFWKATQLRSFLLYLGPIVLIDLLPNFELYEHFLVLHCAIYILASDQLSNLEYSRKYVHSFLLHWFVSQLSRLYSSKIQVYNFHNLLHLVDDVNNFGSLDNFAAFPFENFLGKMKKMVRSHNKPLEQVAKRLLEKNNESSGNSSININPNPLENNHPTLVYFNGTRIQCAVQI</sequence>
<dbReference type="PANTHER" id="PTHR33053">
    <property type="entry name" value="PROTEIN, PUTATIVE-RELATED"/>
    <property type="match status" value="1"/>
</dbReference>
<protein>
    <recommendedName>
        <fullName evidence="2">Transposase domain-containing protein</fullName>
    </recommendedName>
</protein>
<reference evidence="1" key="1">
    <citation type="submission" date="2021-05" db="EMBL/GenBank/DDBJ databases">
        <authorList>
            <person name="Alioto T."/>
            <person name="Alioto T."/>
            <person name="Gomez Garrido J."/>
        </authorList>
    </citation>
    <scope>NUCLEOTIDE SEQUENCE</scope>
</reference>